<name>A0A6M3M602_9ZZZZ</name>
<gene>
    <name evidence="1" type="ORF">MM171A00145_0082</name>
</gene>
<sequence>MSVCTMSEDEIMDGICIYDEALERAMVITERAADDGRMVYTLPAGVKLQLVVEIAAAIRKPLLLPPAPEASEAGEPGDGKTCGECALWIGRPNDAQWVNYGTKVCVWPSAMCRAANRCSSPDLFRPLSGSKP</sequence>
<accession>A0A6M3M602</accession>
<organism evidence="1">
    <name type="scientific">viral metagenome</name>
    <dbReference type="NCBI Taxonomy" id="1070528"/>
    <lineage>
        <taxon>unclassified sequences</taxon>
        <taxon>metagenomes</taxon>
        <taxon>organismal metagenomes</taxon>
    </lineage>
</organism>
<reference evidence="1" key="1">
    <citation type="submission" date="2020-03" db="EMBL/GenBank/DDBJ databases">
        <title>The deep terrestrial virosphere.</title>
        <authorList>
            <person name="Holmfeldt K."/>
            <person name="Nilsson E."/>
            <person name="Simone D."/>
            <person name="Lopez-Fernandez M."/>
            <person name="Wu X."/>
            <person name="de Brujin I."/>
            <person name="Lundin D."/>
            <person name="Andersson A."/>
            <person name="Bertilsson S."/>
            <person name="Dopson M."/>
        </authorList>
    </citation>
    <scope>NUCLEOTIDE SEQUENCE</scope>
    <source>
        <strain evidence="1">MM171A00145</strain>
    </source>
</reference>
<dbReference type="EMBL" id="MT143705">
    <property type="protein sequence ID" value="QJB01145.1"/>
    <property type="molecule type" value="Genomic_DNA"/>
</dbReference>
<protein>
    <submittedName>
        <fullName evidence="1">Uncharacterized protein</fullName>
    </submittedName>
</protein>
<evidence type="ECO:0000313" key="1">
    <source>
        <dbReference type="EMBL" id="QJB01145.1"/>
    </source>
</evidence>
<dbReference type="AlphaFoldDB" id="A0A6M3M602"/>
<proteinExistence type="predicted"/>